<gene>
    <name evidence="1" type="ORF">RchiOBHm_Chr2g0164211</name>
</gene>
<dbReference type="AlphaFoldDB" id="A0A2P6S3H2"/>
<dbReference type="EMBL" id="PDCK01000040">
    <property type="protein sequence ID" value="PRQ53230.1"/>
    <property type="molecule type" value="Genomic_DNA"/>
</dbReference>
<protein>
    <submittedName>
        <fullName evidence="1">Uncharacterized protein</fullName>
    </submittedName>
</protein>
<keyword evidence="2" id="KW-1185">Reference proteome</keyword>
<evidence type="ECO:0000313" key="2">
    <source>
        <dbReference type="Proteomes" id="UP000238479"/>
    </source>
</evidence>
<organism evidence="1 2">
    <name type="scientific">Rosa chinensis</name>
    <name type="common">China rose</name>
    <dbReference type="NCBI Taxonomy" id="74649"/>
    <lineage>
        <taxon>Eukaryota</taxon>
        <taxon>Viridiplantae</taxon>
        <taxon>Streptophyta</taxon>
        <taxon>Embryophyta</taxon>
        <taxon>Tracheophyta</taxon>
        <taxon>Spermatophyta</taxon>
        <taxon>Magnoliopsida</taxon>
        <taxon>eudicotyledons</taxon>
        <taxon>Gunneridae</taxon>
        <taxon>Pentapetalae</taxon>
        <taxon>rosids</taxon>
        <taxon>fabids</taxon>
        <taxon>Rosales</taxon>
        <taxon>Rosaceae</taxon>
        <taxon>Rosoideae</taxon>
        <taxon>Rosoideae incertae sedis</taxon>
        <taxon>Rosa</taxon>
    </lineage>
</organism>
<dbReference type="Proteomes" id="UP000238479">
    <property type="component" value="Chromosome 2"/>
</dbReference>
<dbReference type="Gramene" id="PRQ53230">
    <property type="protein sequence ID" value="PRQ53230"/>
    <property type="gene ID" value="RchiOBHm_Chr2g0164211"/>
</dbReference>
<sequence>MFCTDVHVSVVKLTQWLASSCFNFSFSTSYNFQNVLTTNLLEGTLNLGQATLQNL</sequence>
<name>A0A2P6S3H2_ROSCH</name>
<proteinExistence type="predicted"/>
<comment type="caution">
    <text evidence="1">The sequence shown here is derived from an EMBL/GenBank/DDBJ whole genome shotgun (WGS) entry which is preliminary data.</text>
</comment>
<evidence type="ECO:0000313" key="1">
    <source>
        <dbReference type="EMBL" id="PRQ53230.1"/>
    </source>
</evidence>
<reference evidence="1 2" key="1">
    <citation type="journal article" date="2018" name="Nat. Genet.">
        <title>The Rosa genome provides new insights in the design of modern roses.</title>
        <authorList>
            <person name="Bendahmane M."/>
        </authorList>
    </citation>
    <scope>NUCLEOTIDE SEQUENCE [LARGE SCALE GENOMIC DNA]</scope>
    <source>
        <strain evidence="2">cv. Old Blush</strain>
    </source>
</reference>
<accession>A0A2P6S3H2</accession>